<keyword evidence="9 18" id="KW-0418">Kinase</keyword>
<comment type="catalytic activity">
    <reaction evidence="17 18">
        <text>L-seryl-[protein] + ATP = O-phospho-L-seryl-[protein] + ADP + H(+)</text>
        <dbReference type="Rhea" id="RHEA:17989"/>
        <dbReference type="Rhea" id="RHEA-COMP:9863"/>
        <dbReference type="Rhea" id="RHEA-COMP:11604"/>
        <dbReference type="ChEBI" id="CHEBI:15378"/>
        <dbReference type="ChEBI" id="CHEBI:29999"/>
        <dbReference type="ChEBI" id="CHEBI:30616"/>
        <dbReference type="ChEBI" id="CHEBI:83421"/>
        <dbReference type="ChEBI" id="CHEBI:456216"/>
        <dbReference type="EC" id="2.7.11.1"/>
    </reaction>
</comment>
<dbReference type="InterPro" id="IPR011009">
    <property type="entry name" value="Kinase-like_dom_sf"/>
</dbReference>
<keyword evidence="2 18" id="KW-0723">Serine/threonine-protein kinase</keyword>
<evidence type="ECO:0000256" key="18">
    <source>
        <dbReference type="PIRNR" id="PIRNR000641"/>
    </source>
</evidence>
<evidence type="ECO:0000256" key="5">
    <source>
        <dbReference type="ARBA" id="ARBA00022692"/>
    </source>
</evidence>
<evidence type="ECO:0000256" key="6">
    <source>
        <dbReference type="ARBA" id="ARBA00022729"/>
    </source>
</evidence>
<dbReference type="GO" id="GO:0030246">
    <property type="term" value="F:carbohydrate binding"/>
    <property type="evidence" value="ECO:0007669"/>
    <property type="project" value="UniProtKB-KW"/>
</dbReference>
<dbReference type="CDD" id="cd00028">
    <property type="entry name" value="B_lectin"/>
    <property type="match status" value="1"/>
</dbReference>
<dbReference type="FunFam" id="1.10.510.10:FF:000384">
    <property type="entry name" value="G-type lectin S-receptor-like serine/threonine-protein kinase"/>
    <property type="match status" value="1"/>
</dbReference>
<evidence type="ECO:0000256" key="13">
    <source>
        <dbReference type="ARBA" id="ARBA00023157"/>
    </source>
</evidence>
<dbReference type="PROSITE" id="PS00107">
    <property type="entry name" value="PROTEIN_KINASE_ATP"/>
    <property type="match status" value="1"/>
</dbReference>
<evidence type="ECO:0000256" key="19">
    <source>
        <dbReference type="PROSITE-ProRule" id="PRU10141"/>
    </source>
</evidence>
<feature type="transmembrane region" description="Helical" evidence="20">
    <location>
        <begin position="478"/>
        <end position="499"/>
    </location>
</feature>
<dbReference type="InterPro" id="IPR008271">
    <property type="entry name" value="Ser/Thr_kinase_AS"/>
</dbReference>
<evidence type="ECO:0000256" key="1">
    <source>
        <dbReference type="ARBA" id="ARBA00004479"/>
    </source>
</evidence>
<evidence type="ECO:0000256" key="2">
    <source>
        <dbReference type="ARBA" id="ARBA00022527"/>
    </source>
</evidence>
<keyword evidence="3" id="KW-0245">EGF-like domain</keyword>
<evidence type="ECO:0000256" key="15">
    <source>
        <dbReference type="ARBA" id="ARBA00023180"/>
    </source>
</evidence>
<evidence type="ECO:0000256" key="16">
    <source>
        <dbReference type="ARBA" id="ARBA00047899"/>
    </source>
</evidence>
<proteinExistence type="inferred from homology"/>
<dbReference type="SUPFAM" id="SSF51110">
    <property type="entry name" value="alpha-D-mannose-specific plant lectins"/>
    <property type="match status" value="1"/>
</dbReference>
<dbReference type="Gene3D" id="2.90.10.10">
    <property type="entry name" value="Bulb-type lectin domain"/>
    <property type="match status" value="1"/>
</dbReference>
<sequence length="876" mass="96823">MPLKLTSLVLYCTFLVDICLALMAFISCFMFIVSLLWGFSANKSLMSCSASKIMLGSKLIAGANQAWISDNRTFAFGFTPNESKDLFYLSIWYNELPGDRVEVWTANRNSPVGKDATLELDTAGNLLLTDRAAAVWSSNTSSRGVAAARLSDSGNLILLDSDSHPIWQSFSHPSHTLLPNQPLNVSLELTTQSHLGFYTLKMLQQPNSLSLGLTFNSPESGYPSPETGRNYSYWSVPEISNVTGEVYAVVDEKGSFGIVYGEGSGGVVYVHKNDESNKVFDEMPVLRRLTLEANGNLRLYRWDDDVNGSRQWVAEWAAVSNPCDIAGVCGNGVCRLKGSKANASCSCLPGTSQCLGNNRSLVGDCGGDRRKLAARFRIATVNLTNYYYDESSVIANYSDVATTAKCGDACLGDCNCVASVYGLKEEKAYCWILRRLEFGGFEDPTSTLFVKVRNDGSSAAPEGGDGGSGGGDHREKTLVIPIVLCMSVLIGLLCFLLYYTFHGKKALKNASKGSLMVSGAPVNFSYRDLQSATTNFSHLLGTGGFGSVYKGNMGDGTLIAVKKLERFLPHGEKEFITEVNTIGSMHHMNLVRLCGFCSEGRHRLLVYEFMKNGSLDKWIFPSYNSHEFRDKLLDWQTRFNIAMTTAQGIAYFHEQCRNRIIHCDIKPENILLDENFCPKVSDFGLAKLMGREHSQVVTMVRGTRGYLAPEWVSNRPITVKADVYSYGMLLLEIIGGRRNLDMSLDAADFFYPGWAFKEMSNGKPVKVADKRLMGMVEEDELIRALKVAFWCIQDEISMRPTMGEVVKMLEGSVEINPPPMPQTVLELIEEGLDHVYRAMKREFTHCDPIHAATSIYSLTTHPSSNATCSYSTMSPR</sequence>
<dbReference type="SUPFAM" id="SSF56112">
    <property type="entry name" value="Protein kinase-like (PK-like)"/>
    <property type="match status" value="1"/>
</dbReference>
<keyword evidence="12 20" id="KW-0472">Membrane</keyword>
<dbReference type="PROSITE" id="PS50011">
    <property type="entry name" value="PROTEIN_KINASE_DOM"/>
    <property type="match status" value="1"/>
</dbReference>
<comment type="subcellular location">
    <subcellularLocation>
        <location evidence="1">Membrane</location>
        <topology evidence="1">Single-pass type I membrane protein</topology>
    </subcellularLocation>
</comment>
<dbReference type="PANTHER" id="PTHR47974:SF29">
    <property type="entry name" value="RECEPTOR-LIKE SERINE_THREONINE-PROTEIN KINASE"/>
    <property type="match status" value="1"/>
</dbReference>
<evidence type="ECO:0000256" key="8">
    <source>
        <dbReference type="ARBA" id="ARBA00022741"/>
    </source>
</evidence>
<dbReference type="InterPro" id="IPR024171">
    <property type="entry name" value="SRK-like_kinase"/>
</dbReference>
<accession>A0AAP0K7E0</accession>
<dbReference type="PROSITE" id="PS00108">
    <property type="entry name" value="PROTEIN_KINASE_ST"/>
    <property type="match status" value="1"/>
</dbReference>
<keyword evidence="14" id="KW-0675">Receptor</keyword>
<dbReference type="Pfam" id="PF01453">
    <property type="entry name" value="B_lectin"/>
    <property type="match status" value="1"/>
</dbReference>
<keyword evidence="7" id="KW-0430">Lectin</keyword>
<dbReference type="Pfam" id="PF00954">
    <property type="entry name" value="S_locus_glycop"/>
    <property type="match status" value="1"/>
</dbReference>
<dbReference type="EMBL" id="JBBNAG010000003">
    <property type="protein sequence ID" value="KAK9147358.1"/>
    <property type="molecule type" value="Genomic_DNA"/>
</dbReference>
<gene>
    <name evidence="23" type="ORF">Scep_006115</name>
</gene>
<dbReference type="SMART" id="SM00220">
    <property type="entry name" value="S_TKc"/>
    <property type="match status" value="1"/>
</dbReference>
<dbReference type="Proteomes" id="UP001419268">
    <property type="component" value="Unassembled WGS sequence"/>
</dbReference>
<evidence type="ECO:0000256" key="10">
    <source>
        <dbReference type="ARBA" id="ARBA00022840"/>
    </source>
</evidence>
<evidence type="ECO:0000313" key="24">
    <source>
        <dbReference type="Proteomes" id="UP001419268"/>
    </source>
</evidence>
<evidence type="ECO:0000256" key="14">
    <source>
        <dbReference type="ARBA" id="ARBA00023170"/>
    </source>
</evidence>
<keyword evidence="6" id="KW-0732">Signal</keyword>
<evidence type="ECO:0000256" key="3">
    <source>
        <dbReference type="ARBA" id="ARBA00022536"/>
    </source>
</evidence>
<reference evidence="23 24" key="1">
    <citation type="submission" date="2024-01" db="EMBL/GenBank/DDBJ databases">
        <title>Genome assemblies of Stephania.</title>
        <authorList>
            <person name="Yang L."/>
        </authorList>
    </citation>
    <scope>NUCLEOTIDE SEQUENCE [LARGE SCALE GENOMIC DNA]</scope>
    <source>
        <strain evidence="23">JXDWG</strain>
        <tissue evidence="23">Leaf</tissue>
    </source>
</reference>
<dbReference type="SMART" id="SM00108">
    <property type="entry name" value="B_lectin"/>
    <property type="match status" value="1"/>
</dbReference>
<dbReference type="GO" id="GO:0005524">
    <property type="term" value="F:ATP binding"/>
    <property type="evidence" value="ECO:0007669"/>
    <property type="project" value="UniProtKB-UniRule"/>
</dbReference>
<protein>
    <recommendedName>
        <fullName evidence="18">Receptor-like serine/threonine-protein kinase</fullName>
        <ecNumber evidence="18">2.7.11.1</ecNumber>
    </recommendedName>
</protein>
<keyword evidence="13" id="KW-1015">Disulfide bond</keyword>
<evidence type="ECO:0000256" key="17">
    <source>
        <dbReference type="ARBA" id="ARBA00048679"/>
    </source>
</evidence>
<feature type="domain" description="Bulb-type lectin" evidence="22">
    <location>
        <begin position="51"/>
        <end position="171"/>
    </location>
</feature>
<dbReference type="AlphaFoldDB" id="A0AAP0K7E0"/>
<dbReference type="PIRSF" id="PIRSF000641">
    <property type="entry name" value="SRK"/>
    <property type="match status" value="1"/>
</dbReference>
<keyword evidence="24" id="KW-1185">Reference proteome</keyword>
<dbReference type="Gene3D" id="3.30.200.20">
    <property type="entry name" value="Phosphorylase Kinase, domain 1"/>
    <property type="match status" value="1"/>
</dbReference>
<comment type="catalytic activity">
    <reaction evidence="16 18">
        <text>L-threonyl-[protein] + ATP = O-phospho-L-threonyl-[protein] + ADP + H(+)</text>
        <dbReference type="Rhea" id="RHEA:46608"/>
        <dbReference type="Rhea" id="RHEA-COMP:11060"/>
        <dbReference type="Rhea" id="RHEA-COMP:11605"/>
        <dbReference type="ChEBI" id="CHEBI:15378"/>
        <dbReference type="ChEBI" id="CHEBI:30013"/>
        <dbReference type="ChEBI" id="CHEBI:30616"/>
        <dbReference type="ChEBI" id="CHEBI:61977"/>
        <dbReference type="ChEBI" id="CHEBI:456216"/>
        <dbReference type="EC" id="2.7.11.1"/>
    </reaction>
</comment>
<feature type="binding site" evidence="19">
    <location>
        <position position="563"/>
    </location>
    <ligand>
        <name>ATP</name>
        <dbReference type="ChEBI" id="CHEBI:30616"/>
    </ligand>
</feature>
<comment type="caution">
    <text evidence="23">The sequence shown here is derived from an EMBL/GenBank/DDBJ whole genome shotgun (WGS) entry which is preliminary data.</text>
</comment>
<dbReference type="Pfam" id="PF00069">
    <property type="entry name" value="Pkinase"/>
    <property type="match status" value="1"/>
</dbReference>
<keyword evidence="10 18" id="KW-0067">ATP-binding</keyword>
<dbReference type="InterPro" id="IPR017441">
    <property type="entry name" value="Protein_kinase_ATP_BS"/>
</dbReference>
<feature type="transmembrane region" description="Helical" evidence="20">
    <location>
        <begin position="12"/>
        <end position="39"/>
    </location>
</feature>
<keyword evidence="15" id="KW-0325">Glycoprotein</keyword>
<dbReference type="GO" id="GO:0016020">
    <property type="term" value="C:membrane"/>
    <property type="evidence" value="ECO:0007669"/>
    <property type="project" value="UniProtKB-SubCell"/>
</dbReference>
<evidence type="ECO:0000313" key="23">
    <source>
        <dbReference type="EMBL" id="KAK9147358.1"/>
    </source>
</evidence>
<dbReference type="GO" id="GO:0004674">
    <property type="term" value="F:protein serine/threonine kinase activity"/>
    <property type="evidence" value="ECO:0007669"/>
    <property type="project" value="UniProtKB-KW"/>
</dbReference>
<dbReference type="EC" id="2.7.11.1" evidence="18"/>
<evidence type="ECO:0000256" key="7">
    <source>
        <dbReference type="ARBA" id="ARBA00022734"/>
    </source>
</evidence>
<evidence type="ECO:0000256" key="4">
    <source>
        <dbReference type="ARBA" id="ARBA00022679"/>
    </source>
</evidence>
<evidence type="ECO:0000259" key="22">
    <source>
        <dbReference type="PROSITE" id="PS50927"/>
    </source>
</evidence>
<dbReference type="CDD" id="cd14066">
    <property type="entry name" value="STKc_IRAK"/>
    <property type="match status" value="1"/>
</dbReference>
<evidence type="ECO:0000256" key="20">
    <source>
        <dbReference type="SAM" id="Phobius"/>
    </source>
</evidence>
<dbReference type="InterPro" id="IPR036426">
    <property type="entry name" value="Bulb-type_lectin_dom_sf"/>
</dbReference>
<dbReference type="FunFam" id="2.90.10.10:FF:000008">
    <property type="entry name" value="Serine/threonine-protein kinase"/>
    <property type="match status" value="1"/>
</dbReference>
<name>A0AAP0K7E0_9MAGN</name>
<evidence type="ECO:0000259" key="21">
    <source>
        <dbReference type="PROSITE" id="PS50011"/>
    </source>
</evidence>
<dbReference type="PANTHER" id="PTHR47974">
    <property type="entry name" value="OS07G0415500 PROTEIN"/>
    <property type="match status" value="1"/>
</dbReference>
<keyword evidence="8 18" id="KW-0547">Nucleotide-binding</keyword>
<dbReference type="InterPro" id="IPR001480">
    <property type="entry name" value="Bulb-type_lectin_dom"/>
</dbReference>
<dbReference type="InterPro" id="IPR000719">
    <property type="entry name" value="Prot_kinase_dom"/>
</dbReference>
<evidence type="ECO:0000256" key="11">
    <source>
        <dbReference type="ARBA" id="ARBA00022989"/>
    </source>
</evidence>
<dbReference type="InterPro" id="IPR000858">
    <property type="entry name" value="S_locus_glycoprot_dom"/>
</dbReference>
<evidence type="ECO:0000256" key="9">
    <source>
        <dbReference type="ARBA" id="ARBA00022777"/>
    </source>
</evidence>
<dbReference type="GO" id="GO:0048544">
    <property type="term" value="P:recognition of pollen"/>
    <property type="evidence" value="ECO:0007669"/>
    <property type="project" value="InterPro"/>
</dbReference>
<keyword evidence="11 20" id="KW-1133">Transmembrane helix</keyword>
<evidence type="ECO:0000256" key="12">
    <source>
        <dbReference type="ARBA" id="ARBA00023136"/>
    </source>
</evidence>
<comment type="similarity">
    <text evidence="18">Belongs to the protein kinase superfamily. Ser/Thr protein kinase family.</text>
</comment>
<keyword evidence="4 18" id="KW-0808">Transferase</keyword>
<dbReference type="Gene3D" id="1.10.510.10">
    <property type="entry name" value="Transferase(Phosphotransferase) domain 1"/>
    <property type="match status" value="1"/>
</dbReference>
<feature type="domain" description="Protein kinase" evidence="21">
    <location>
        <begin position="534"/>
        <end position="813"/>
    </location>
</feature>
<organism evidence="23 24">
    <name type="scientific">Stephania cephalantha</name>
    <dbReference type="NCBI Taxonomy" id="152367"/>
    <lineage>
        <taxon>Eukaryota</taxon>
        <taxon>Viridiplantae</taxon>
        <taxon>Streptophyta</taxon>
        <taxon>Embryophyta</taxon>
        <taxon>Tracheophyta</taxon>
        <taxon>Spermatophyta</taxon>
        <taxon>Magnoliopsida</taxon>
        <taxon>Ranunculales</taxon>
        <taxon>Menispermaceae</taxon>
        <taxon>Menispermoideae</taxon>
        <taxon>Cissampelideae</taxon>
        <taxon>Stephania</taxon>
    </lineage>
</organism>
<keyword evidence="5 20" id="KW-0812">Transmembrane</keyword>
<dbReference type="PROSITE" id="PS50927">
    <property type="entry name" value="BULB_LECTIN"/>
    <property type="match status" value="1"/>
</dbReference>
<dbReference type="FunFam" id="3.30.200.20:FF:000059">
    <property type="entry name" value="S-receptor-like serine/threonine-protein kinase"/>
    <property type="match status" value="1"/>
</dbReference>
<dbReference type="PROSITE" id="PS51257">
    <property type="entry name" value="PROKAR_LIPOPROTEIN"/>
    <property type="match status" value="1"/>
</dbReference>